<evidence type="ECO:0000313" key="1">
    <source>
        <dbReference type="EMBL" id="MBR7793922.1"/>
    </source>
</evidence>
<gene>
    <name evidence="1" type="ORF">KDM87_15120</name>
</gene>
<reference evidence="1 2" key="1">
    <citation type="submission" date="2021-04" db="EMBL/GenBank/DDBJ databases">
        <title>novel species isolated from subtropical streams in China.</title>
        <authorList>
            <person name="Lu H."/>
        </authorList>
    </citation>
    <scope>NUCLEOTIDE SEQUENCE [LARGE SCALE GENOMIC DNA]</scope>
    <source>
        <strain evidence="1 2">FT147W</strain>
    </source>
</reference>
<name>A0ABS5H5U0_9BURK</name>
<protein>
    <submittedName>
        <fullName evidence="1">Uncharacterized protein</fullName>
    </submittedName>
</protein>
<comment type="caution">
    <text evidence="1">The sequence shown here is derived from an EMBL/GenBank/DDBJ whole genome shotgun (WGS) entry which is preliminary data.</text>
</comment>
<dbReference type="RefSeq" id="WP_212679870.1">
    <property type="nucleotide sequence ID" value="NZ_JAGSPK010000006.1"/>
</dbReference>
<evidence type="ECO:0000313" key="2">
    <source>
        <dbReference type="Proteomes" id="UP000682982"/>
    </source>
</evidence>
<organism evidence="1 2">
    <name type="scientific">Undibacterium rivi</name>
    <dbReference type="NCBI Taxonomy" id="2828729"/>
    <lineage>
        <taxon>Bacteria</taxon>
        <taxon>Pseudomonadati</taxon>
        <taxon>Pseudomonadota</taxon>
        <taxon>Betaproteobacteria</taxon>
        <taxon>Burkholderiales</taxon>
        <taxon>Oxalobacteraceae</taxon>
        <taxon>Undibacterium</taxon>
    </lineage>
</organism>
<sequence length="197" mass="22122">MTTIFIAGSITIKHLDVKVQERIMNIVHQNFDVIVGDADGVDTSIQEFLVDVNYSRVTVFCAGDTPRNNVGNWMINNVPTYHKPGSRAYFAAKDIAMVKAADSGLMIWDTKSTGTLNNVIELLQDKKFSWVFINKLKMFQAIKNVNTLESLLERMPPPARLKADTKINLNERVGALRSREQQMALLAEWVEADATHA</sequence>
<accession>A0ABS5H5U0</accession>
<proteinExistence type="predicted"/>
<dbReference type="Proteomes" id="UP000682982">
    <property type="component" value="Unassembled WGS sequence"/>
</dbReference>
<keyword evidence="2" id="KW-1185">Reference proteome</keyword>
<dbReference type="EMBL" id="JAGSPK010000006">
    <property type="protein sequence ID" value="MBR7793922.1"/>
    <property type="molecule type" value="Genomic_DNA"/>
</dbReference>